<dbReference type="GO" id="GO:0016579">
    <property type="term" value="P:protein deubiquitination"/>
    <property type="evidence" value="ECO:0007669"/>
    <property type="project" value="InterPro"/>
</dbReference>
<evidence type="ECO:0000256" key="3">
    <source>
        <dbReference type="ARBA" id="ARBA00022670"/>
    </source>
</evidence>
<dbReference type="AlphaFoldDB" id="A0AAD7UPF5"/>
<dbReference type="GO" id="GO:0004843">
    <property type="term" value="F:cysteine-type deubiquitinase activity"/>
    <property type="evidence" value="ECO:0007669"/>
    <property type="project" value="UniProtKB-EC"/>
</dbReference>
<keyword evidence="5" id="KW-0378">Hydrolase</keyword>
<evidence type="ECO:0000256" key="4">
    <source>
        <dbReference type="ARBA" id="ARBA00022786"/>
    </source>
</evidence>
<keyword evidence="3" id="KW-0645">Protease</keyword>
<dbReference type="GO" id="GO:0006508">
    <property type="term" value="P:proteolysis"/>
    <property type="evidence" value="ECO:0007669"/>
    <property type="project" value="UniProtKB-KW"/>
</dbReference>
<evidence type="ECO:0000256" key="1">
    <source>
        <dbReference type="ARBA" id="ARBA00000707"/>
    </source>
</evidence>
<keyword evidence="4" id="KW-0833">Ubl conjugation pathway</keyword>
<dbReference type="Pfam" id="PF02099">
    <property type="entry name" value="Josephin"/>
    <property type="match status" value="1"/>
</dbReference>
<proteinExistence type="predicted"/>
<dbReference type="EC" id="3.4.19.12" evidence="2"/>
<comment type="caution">
    <text evidence="7">The sequence shown here is derived from an EMBL/GenBank/DDBJ whole genome shotgun (WGS) entry which is preliminary data.</text>
</comment>
<feature type="domain" description="Josephin" evidence="6">
    <location>
        <begin position="103"/>
        <end position="259"/>
    </location>
</feature>
<organism evidence="7 8">
    <name type="scientific">Chrysophaeum taylorii</name>
    <dbReference type="NCBI Taxonomy" id="2483200"/>
    <lineage>
        <taxon>Eukaryota</taxon>
        <taxon>Sar</taxon>
        <taxon>Stramenopiles</taxon>
        <taxon>Ochrophyta</taxon>
        <taxon>Pelagophyceae</taxon>
        <taxon>Pelagomonadales</taxon>
        <taxon>Pelagomonadaceae</taxon>
        <taxon>Chrysophaeum</taxon>
    </lineage>
</organism>
<sequence>MRIKPNEDLLADNVILVLELPRHVDNKARWCNWLANGINSGGVLWVRVINVTVIPHDVVRFAILDVFHRGNDARAVVARQGAHGISNDCGLCALKNVTVNTTITVQETLETARELQQVLDSEVLTSGMHSEVDHFDNTGNFSGKVLVELAFKHGYRLYRISSENDGQCGHARALVETLSFLANSRLCGALWRLGSAIGTAAASGHWVAASHVPSLADWRQHEWAFKDSLVSGPAKITITEDVLAKLDSAERQRAEFFVVVDFS</sequence>
<dbReference type="InterPro" id="IPR006155">
    <property type="entry name" value="Josephin"/>
</dbReference>
<evidence type="ECO:0000259" key="6">
    <source>
        <dbReference type="Pfam" id="PF02099"/>
    </source>
</evidence>
<protein>
    <recommendedName>
        <fullName evidence="2">ubiquitinyl hydrolase 1</fullName>
        <ecNumber evidence="2">3.4.19.12</ecNumber>
    </recommendedName>
</protein>
<evidence type="ECO:0000256" key="2">
    <source>
        <dbReference type="ARBA" id="ARBA00012759"/>
    </source>
</evidence>
<name>A0AAD7UPF5_9STRA</name>
<comment type="catalytic activity">
    <reaction evidence="1">
        <text>Thiol-dependent hydrolysis of ester, thioester, amide, peptide and isopeptide bonds formed by the C-terminal Gly of ubiquitin (a 76-residue protein attached to proteins as an intracellular targeting signal).</text>
        <dbReference type="EC" id="3.4.19.12"/>
    </reaction>
</comment>
<reference evidence="7" key="1">
    <citation type="submission" date="2023-01" db="EMBL/GenBank/DDBJ databases">
        <title>Metagenome sequencing of chrysophaentin producing Chrysophaeum taylorii.</title>
        <authorList>
            <person name="Davison J."/>
            <person name="Bewley C."/>
        </authorList>
    </citation>
    <scope>NUCLEOTIDE SEQUENCE</scope>
    <source>
        <strain evidence="7">NIES-1699</strain>
    </source>
</reference>
<evidence type="ECO:0000256" key="5">
    <source>
        <dbReference type="ARBA" id="ARBA00022801"/>
    </source>
</evidence>
<evidence type="ECO:0000313" key="7">
    <source>
        <dbReference type="EMBL" id="KAJ8613160.1"/>
    </source>
</evidence>
<dbReference type="EMBL" id="JAQMWT010000036">
    <property type="protein sequence ID" value="KAJ8613160.1"/>
    <property type="molecule type" value="Genomic_DNA"/>
</dbReference>
<dbReference type="Proteomes" id="UP001230188">
    <property type="component" value="Unassembled WGS sequence"/>
</dbReference>
<accession>A0AAD7UPF5</accession>
<evidence type="ECO:0000313" key="8">
    <source>
        <dbReference type="Proteomes" id="UP001230188"/>
    </source>
</evidence>
<gene>
    <name evidence="7" type="ORF">CTAYLR_004828</name>
</gene>
<keyword evidence="8" id="KW-1185">Reference proteome</keyword>